<proteinExistence type="predicted"/>
<organism evidence="1">
    <name type="scientific">Anopheles darlingi</name>
    <name type="common">Mosquito</name>
    <dbReference type="NCBI Taxonomy" id="43151"/>
    <lineage>
        <taxon>Eukaryota</taxon>
        <taxon>Metazoa</taxon>
        <taxon>Ecdysozoa</taxon>
        <taxon>Arthropoda</taxon>
        <taxon>Hexapoda</taxon>
        <taxon>Insecta</taxon>
        <taxon>Pterygota</taxon>
        <taxon>Neoptera</taxon>
        <taxon>Endopterygota</taxon>
        <taxon>Diptera</taxon>
        <taxon>Nematocera</taxon>
        <taxon>Culicoidea</taxon>
        <taxon>Culicidae</taxon>
        <taxon>Anophelinae</taxon>
        <taxon>Anopheles</taxon>
    </lineage>
</organism>
<dbReference type="EMBL" id="GGFL01009795">
    <property type="protein sequence ID" value="MBW73973.1"/>
    <property type="molecule type" value="Transcribed_RNA"/>
</dbReference>
<sequence length="132" mass="14877">MLLVTPQFRIVAELLSTTVALDARQLPYDDRYGAIDDSDHLPMVRTQQMLRHLEVPLTLELTEATPELARSGHTLTVLGRVPVQHKVGLAVGVEFTRLTLERCLQYDAVHVPQYQLHARRSRMVQSSPVVIA</sequence>
<evidence type="ECO:0000313" key="1">
    <source>
        <dbReference type="EMBL" id="MBW73973.1"/>
    </source>
</evidence>
<reference evidence="1" key="1">
    <citation type="submission" date="2018-01" db="EMBL/GenBank/DDBJ databases">
        <title>An insight into the sialome of Amazonian anophelines.</title>
        <authorList>
            <person name="Ribeiro J.M."/>
            <person name="Scarpassa V."/>
            <person name="Calvo E."/>
        </authorList>
    </citation>
    <scope>NUCLEOTIDE SEQUENCE</scope>
</reference>
<name>A0A2M4D8S5_ANODA</name>
<dbReference type="AlphaFoldDB" id="A0A2M4D8S5"/>
<accession>A0A2M4D8S5</accession>
<protein>
    <submittedName>
        <fullName evidence="1">Putative secreted protein</fullName>
    </submittedName>
</protein>